<gene>
    <name evidence="2" type="ORF">WG66_13879</name>
</gene>
<evidence type="ECO:0000256" key="1">
    <source>
        <dbReference type="SAM" id="MobiDB-lite"/>
    </source>
</evidence>
<dbReference type="AlphaFoldDB" id="A0A0W0FB33"/>
<feature type="compositionally biased region" description="Basic residues" evidence="1">
    <location>
        <begin position="44"/>
        <end position="54"/>
    </location>
</feature>
<accession>A0A0W0FB33</accession>
<dbReference type="Proteomes" id="UP000054988">
    <property type="component" value="Unassembled WGS sequence"/>
</dbReference>
<feature type="compositionally biased region" description="Polar residues" evidence="1">
    <location>
        <begin position="213"/>
        <end position="224"/>
    </location>
</feature>
<evidence type="ECO:0000313" key="3">
    <source>
        <dbReference type="Proteomes" id="UP000054988"/>
    </source>
</evidence>
<feature type="compositionally biased region" description="Basic residues" evidence="1">
    <location>
        <begin position="73"/>
        <end position="84"/>
    </location>
</feature>
<evidence type="ECO:0000313" key="2">
    <source>
        <dbReference type="EMBL" id="KTB33543.1"/>
    </source>
</evidence>
<proteinExistence type="predicted"/>
<feature type="region of interest" description="Disordered" evidence="1">
    <location>
        <begin position="43"/>
        <end position="87"/>
    </location>
</feature>
<sequence>MAKGKKREVLIGSTSANSITVYISFYLLDRAAINSTYKATKGHEAHKRITRSRAKSANQDVQNKPQVSNTGLKTHRGATKKGPKSVKEAEDAFNRAVEEKSNKVAEEKEAQKQHAHAKQVLAKLEVICEQDPSDDNKVKLEDARKLVADTLQAYIEAKQAVKAVNKCLRPLKGQICYGDKEIDILSDFTDIEETVKQTKQSNLSILPSKEPPMSTTPLSTSEPGTSEDERPLGVMPAPLLAVPDSITLSPSSTDSNSGIPCVTSVAALSSESVSLTAVPVPLSTALQPLPQAASSSADVPSAAISVLSTIALCTAAPAQKLLPQAQSSQEELSVATPTISISSATAPPSEHGLPPAVVVPLSTVALLVAAAPDRVPSAAVRLSTVTSSLEKGPLTSLVICQT</sequence>
<reference evidence="2 3" key="1">
    <citation type="submission" date="2015-12" db="EMBL/GenBank/DDBJ databases">
        <title>Draft genome sequence of Moniliophthora roreri, the causal agent of frosty pod rot of cacao.</title>
        <authorList>
            <person name="Aime M.C."/>
            <person name="Diaz-Valderrama J.R."/>
            <person name="Kijpornyongpan T."/>
            <person name="Phillips-Mora W."/>
        </authorList>
    </citation>
    <scope>NUCLEOTIDE SEQUENCE [LARGE SCALE GENOMIC DNA]</scope>
    <source>
        <strain evidence="2 3">MCA 2952</strain>
    </source>
</reference>
<protein>
    <submittedName>
        <fullName evidence="2">Uncharacterized protein</fullName>
    </submittedName>
</protein>
<organism evidence="2 3">
    <name type="scientific">Moniliophthora roreri</name>
    <name type="common">Frosty pod rot fungus</name>
    <name type="synonym">Monilia roreri</name>
    <dbReference type="NCBI Taxonomy" id="221103"/>
    <lineage>
        <taxon>Eukaryota</taxon>
        <taxon>Fungi</taxon>
        <taxon>Dikarya</taxon>
        <taxon>Basidiomycota</taxon>
        <taxon>Agaricomycotina</taxon>
        <taxon>Agaricomycetes</taxon>
        <taxon>Agaricomycetidae</taxon>
        <taxon>Agaricales</taxon>
        <taxon>Marasmiineae</taxon>
        <taxon>Marasmiaceae</taxon>
        <taxon>Moniliophthora</taxon>
    </lineage>
</organism>
<name>A0A0W0FB33_MONRR</name>
<comment type="caution">
    <text evidence="2">The sequence shown here is derived from an EMBL/GenBank/DDBJ whole genome shotgun (WGS) entry which is preliminary data.</text>
</comment>
<dbReference type="EMBL" id="LATX01002164">
    <property type="protein sequence ID" value="KTB33543.1"/>
    <property type="molecule type" value="Genomic_DNA"/>
</dbReference>
<feature type="region of interest" description="Disordered" evidence="1">
    <location>
        <begin position="199"/>
        <end position="231"/>
    </location>
</feature>
<feature type="compositionally biased region" description="Polar residues" evidence="1">
    <location>
        <begin position="55"/>
        <end position="72"/>
    </location>
</feature>